<comment type="similarity">
    <text evidence="4">Belongs to the class I-like SAM-binding methyltransferase superfamily.</text>
</comment>
<evidence type="ECO:0000256" key="3">
    <source>
        <dbReference type="ARBA" id="ARBA00022691"/>
    </source>
</evidence>
<dbReference type="Gene3D" id="3.40.50.150">
    <property type="entry name" value="Vaccinia Virus protein VP39"/>
    <property type="match status" value="1"/>
</dbReference>
<sequence>MDTQSLTGYAGAGDLKISPVVNPDIVPLAAAYELSPEQATFFKAQTGVDDDDNLRCHMLKVQEKAYDIFPYPCIRSFTFLQLGMSTLPEYAHILNLGQERVDGILLDMGCCFGVDSRKAVADGFPLKNVVTTDLIKEFFDMGHALFNTTPATYPINFVPGDVFNPNMLQVVPPFDKPPATEKPELSTLTSLNPLAGRCAVIYAANFFHLFSEENQLQLARALAGLLSPEPGSMICGEHAGGLQKGILRRQFTGRECDMLIHCPESWNAIWDGGVFAKGKVRVDARFDQVERIGLAYNRLRWSVVRL</sequence>
<reference evidence="5" key="1">
    <citation type="submission" date="2019-10" db="EMBL/GenBank/DDBJ databases">
        <authorList>
            <consortium name="DOE Joint Genome Institute"/>
            <person name="Kuo A."/>
            <person name="Miyauchi S."/>
            <person name="Kiss E."/>
            <person name="Drula E."/>
            <person name="Kohler A."/>
            <person name="Sanchez-Garcia M."/>
            <person name="Andreopoulos B."/>
            <person name="Barry K.W."/>
            <person name="Bonito G."/>
            <person name="Buee M."/>
            <person name="Carver A."/>
            <person name="Chen C."/>
            <person name="Cichocki N."/>
            <person name="Clum A."/>
            <person name="Culley D."/>
            <person name="Crous P.W."/>
            <person name="Fauchery L."/>
            <person name="Girlanda M."/>
            <person name="Hayes R."/>
            <person name="Keri Z."/>
            <person name="LaButti K."/>
            <person name="Lipzen A."/>
            <person name="Lombard V."/>
            <person name="Magnuson J."/>
            <person name="Maillard F."/>
            <person name="Morin E."/>
            <person name="Murat C."/>
            <person name="Nolan M."/>
            <person name="Ohm R."/>
            <person name="Pangilinan J."/>
            <person name="Pereira M."/>
            <person name="Perotto S."/>
            <person name="Peter M."/>
            <person name="Riley R."/>
            <person name="Sitrit Y."/>
            <person name="Stielow B."/>
            <person name="Szollosi G."/>
            <person name="Zifcakova L."/>
            <person name="Stursova M."/>
            <person name="Spatafora J.W."/>
            <person name="Tedersoo L."/>
            <person name="Vaario L.-M."/>
            <person name="Yamada A."/>
            <person name="Yan M."/>
            <person name="Wang P."/>
            <person name="Xu J."/>
            <person name="Bruns T."/>
            <person name="Baldrian P."/>
            <person name="Vilgalys R."/>
            <person name="Henrissat B."/>
            <person name="Grigoriev I.V."/>
            <person name="Hibbett D."/>
            <person name="Nagy L.G."/>
            <person name="Martin F.M."/>
        </authorList>
    </citation>
    <scope>NUCLEOTIDE SEQUENCE</scope>
    <source>
        <strain evidence="5">BED1</strain>
    </source>
</reference>
<dbReference type="SUPFAM" id="SSF53335">
    <property type="entry name" value="S-adenosyl-L-methionine-dependent methyltransferases"/>
    <property type="match status" value="1"/>
</dbReference>
<comment type="pathway">
    <text evidence="1">Secondary metabolite biosynthesis.</text>
</comment>
<evidence type="ECO:0000313" key="6">
    <source>
        <dbReference type="Proteomes" id="UP001194468"/>
    </source>
</evidence>
<evidence type="ECO:0000256" key="1">
    <source>
        <dbReference type="ARBA" id="ARBA00005179"/>
    </source>
</evidence>
<comment type="caution">
    <text evidence="5">The sequence shown here is derived from an EMBL/GenBank/DDBJ whole genome shotgun (WGS) entry which is preliminary data.</text>
</comment>
<dbReference type="Proteomes" id="UP001194468">
    <property type="component" value="Unassembled WGS sequence"/>
</dbReference>
<keyword evidence="2" id="KW-0808">Transferase</keyword>
<keyword evidence="6" id="KW-1185">Reference proteome</keyword>
<evidence type="ECO:0000256" key="4">
    <source>
        <dbReference type="ARBA" id="ARBA00038314"/>
    </source>
</evidence>
<reference evidence="5" key="2">
    <citation type="journal article" date="2020" name="Nat. Commun.">
        <title>Large-scale genome sequencing of mycorrhizal fungi provides insights into the early evolution of symbiotic traits.</title>
        <authorList>
            <person name="Miyauchi S."/>
            <person name="Kiss E."/>
            <person name="Kuo A."/>
            <person name="Drula E."/>
            <person name="Kohler A."/>
            <person name="Sanchez-Garcia M."/>
            <person name="Morin E."/>
            <person name="Andreopoulos B."/>
            <person name="Barry K.W."/>
            <person name="Bonito G."/>
            <person name="Buee M."/>
            <person name="Carver A."/>
            <person name="Chen C."/>
            <person name="Cichocki N."/>
            <person name="Clum A."/>
            <person name="Culley D."/>
            <person name="Crous P.W."/>
            <person name="Fauchery L."/>
            <person name="Girlanda M."/>
            <person name="Hayes R.D."/>
            <person name="Keri Z."/>
            <person name="LaButti K."/>
            <person name="Lipzen A."/>
            <person name="Lombard V."/>
            <person name="Magnuson J."/>
            <person name="Maillard F."/>
            <person name="Murat C."/>
            <person name="Nolan M."/>
            <person name="Ohm R.A."/>
            <person name="Pangilinan J."/>
            <person name="Pereira M.F."/>
            <person name="Perotto S."/>
            <person name="Peter M."/>
            <person name="Pfister S."/>
            <person name="Riley R."/>
            <person name="Sitrit Y."/>
            <person name="Stielow J.B."/>
            <person name="Szollosi G."/>
            <person name="Zifcakova L."/>
            <person name="Stursova M."/>
            <person name="Spatafora J.W."/>
            <person name="Tedersoo L."/>
            <person name="Vaario L.M."/>
            <person name="Yamada A."/>
            <person name="Yan M."/>
            <person name="Wang P."/>
            <person name="Xu J."/>
            <person name="Bruns T."/>
            <person name="Baldrian P."/>
            <person name="Vilgalys R."/>
            <person name="Dunand C."/>
            <person name="Henrissat B."/>
            <person name="Grigoriev I.V."/>
            <person name="Hibbett D."/>
            <person name="Nagy L.G."/>
            <person name="Martin F.M."/>
        </authorList>
    </citation>
    <scope>NUCLEOTIDE SEQUENCE</scope>
    <source>
        <strain evidence="5">BED1</strain>
    </source>
</reference>
<evidence type="ECO:0008006" key="7">
    <source>
        <dbReference type="Google" id="ProtNLM"/>
    </source>
</evidence>
<organism evidence="5 6">
    <name type="scientific">Boletus edulis BED1</name>
    <dbReference type="NCBI Taxonomy" id="1328754"/>
    <lineage>
        <taxon>Eukaryota</taxon>
        <taxon>Fungi</taxon>
        <taxon>Dikarya</taxon>
        <taxon>Basidiomycota</taxon>
        <taxon>Agaricomycotina</taxon>
        <taxon>Agaricomycetes</taxon>
        <taxon>Agaricomycetidae</taxon>
        <taxon>Boletales</taxon>
        <taxon>Boletineae</taxon>
        <taxon>Boletaceae</taxon>
        <taxon>Boletoideae</taxon>
        <taxon>Boletus</taxon>
    </lineage>
</organism>
<dbReference type="InterPro" id="IPR029063">
    <property type="entry name" value="SAM-dependent_MTases_sf"/>
</dbReference>
<accession>A0AAD4BKD4</accession>
<dbReference type="AlphaFoldDB" id="A0AAD4BKD4"/>
<dbReference type="PANTHER" id="PTHR35897">
    <property type="entry name" value="METHYLTRANSFERASE AUSD"/>
    <property type="match status" value="1"/>
</dbReference>
<protein>
    <recommendedName>
        <fullName evidence="7">Methyltransferase ausD</fullName>
    </recommendedName>
</protein>
<proteinExistence type="inferred from homology"/>
<dbReference type="InterPro" id="IPR051654">
    <property type="entry name" value="Meroterpenoid_MTases"/>
</dbReference>
<evidence type="ECO:0000256" key="2">
    <source>
        <dbReference type="ARBA" id="ARBA00022679"/>
    </source>
</evidence>
<keyword evidence="3" id="KW-0949">S-adenosyl-L-methionine</keyword>
<gene>
    <name evidence="5" type="ORF">L210DRAFT_3557286</name>
</gene>
<name>A0AAD4BKD4_BOLED</name>
<dbReference type="EMBL" id="WHUW01000037">
    <property type="protein sequence ID" value="KAF8432993.1"/>
    <property type="molecule type" value="Genomic_DNA"/>
</dbReference>
<dbReference type="GO" id="GO:0016740">
    <property type="term" value="F:transferase activity"/>
    <property type="evidence" value="ECO:0007669"/>
    <property type="project" value="UniProtKB-KW"/>
</dbReference>
<dbReference type="PANTHER" id="PTHR35897:SF1">
    <property type="entry name" value="METHYLTRANSFERASE AUSD"/>
    <property type="match status" value="1"/>
</dbReference>
<evidence type="ECO:0000313" key="5">
    <source>
        <dbReference type="EMBL" id="KAF8432993.1"/>
    </source>
</evidence>